<organism evidence="4 5">
    <name type="scientific">Actinocorallia aurantiaca</name>
    <dbReference type="NCBI Taxonomy" id="46204"/>
    <lineage>
        <taxon>Bacteria</taxon>
        <taxon>Bacillati</taxon>
        <taxon>Actinomycetota</taxon>
        <taxon>Actinomycetes</taxon>
        <taxon>Streptosporangiales</taxon>
        <taxon>Thermomonosporaceae</taxon>
        <taxon>Actinocorallia</taxon>
    </lineage>
</organism>
<evidence type="ECO:0000313" key="4">
    <source>
        <dbReference type="EMBL" id="GAA2734769.1"/>
    </source>
</evidence>
<dbReference type="Pfam" id="PF02638">
    <property type="entry name" value="GHL10"/>
    <property type="match status" value="1"/>
</dbReference>
<dbReference type="Gene3D" id="2.60.40.10">
    <property type="entry name" value="Immunoglobulins"/>
    <property type="match status" value="1"/>
</dbReference>
<dbReference type="InterPro" id="IPR052177">
    <property type="entry name" value="Divisome_Glycosyl_Hydrolase"/>
</dbReference>
<feature type="region of interest" description="Disordered" evidence="2">
    <location>
        <begin position="1"/>
        <end position="33"/>
    </location>
</feature>
<name>A0ABN3UKR7_9ACTN</name>
<dbReference type="Gene3D" id="3.20.20.80">
    <property type="entry name" value="Glycosidases"/>
    <property type="match status" value="1"/>
</dbReference>
<proteinExistence type="predicted"/>
<dbReference type="RefSeq" id="WP_344454954.1">
    <property type="nucleotide sequence ID" value="NZ_BAAATZ010000029.1"/>
</dbReference>
<dbReference type="InterPro" id="IPR003790">
    <property type="entry name" value="GHL10"/>
</dbReference>
<protein>
    <submittedName>
        <fullName evidence="4">Family 10 glycosylhydrolase</fullName>
    </submittedName>
</protein>
<dbReference type="Proteomes" id="UP001501842">
    <property type="component" value="Unassembled WGS sequence"/>
</dbReference>
<evidence type="ECO:0000259" key="3">
    <source>
        <dbReference type="Pfam" id="PF02638"/>
    </source>
</evidence>
<comment type="caution">
    <text evidence="4">The sequence shown here is derived from an EMBL/GenBank/DDBJ whole genome shotgun (WGS) entry which is preliminary data.</text>
</comment>
<accession>A0ABN3UKR7</accession>
<gene>
    <name evidence="4" type="ORF">GCM10010439_57900</name>
</gene>
<dbReference type="PANTHER" id="PTHR43405:SF1">
    <property type="entry name" value="GLYCOSYL HYDROLASE DIGH"/>
    <property type="match status" value="1"/>
</dbReference>
<sequence>MPSASVDPRAQMGLSRADAECPKVGPADDGSSRQVRGMWISSVYGGDWPGDPEAPVEKKKASYRAMLDSAKAKRLNAVFMQIRPAGDAFYPSSHEPWSVWLTGTPGKDPGWNPLKFLIDEAHARDLEFHAWFNPYRVGEDNDRRKLAPTSPARKNPTWAVKYGKYLWYDPGLPQVQDLATAAVMEVVEKFDIDGVHFDDYFYPYPSDGEFPDAATYKKYGQGFKSKGDWRRDNVNKLVKRLSGEIKDAKPWVKFGISPFGIWRNKSGHPEGSNTSGLDSYAEIYGDTRKWVKEGWLDYVLPQLYWAIGDPRADYATLVAWWSNLVRGTGVQLLIGQAGYRMGESSFAAKADQISRHLTLNRKYPAVRGDVFFSAADYTSDKKGFVSALLRDHYRAPALIPPSAGGERPAAPAGLKAERSGAGVKLAWKGDATSYAVYRSNGKGEECAPVKASDLLTTTRAKSLVDTTAKVGQAYTYRVTGLDRTHQESGPSRAFVLTP</sequence>
<evidence type="ECO:0000256" key="2">
    <source>
        <dbReference type="SAM" id="MobiDB-lite"/>
    </source>
</evidence>
<keyword evidence="1" id="KW-0732">Signal</keyword>
<dbReference type="PANTHER" id="PTHR43405">
    <property type="entry name" value="GLYCOSYL HYDROLASE DIGH"/>
    <property type="match status" value="1"/>
</dbReference>
<dbReference type="InterPro" id="IPR017853">
    <property type="entry name" value="GH"/>
</dbReference>
<feature type="domain" description="Glycosyl hydrolase-like 10" evidence="3">
    <location>
        <begin position="35"/>
        <end position="345"/>
    </location>
</feature>
<dbReference type="InterPro" id="IPR013783">
    <property type="entry name" value="Ig-like_fold"/>
</dbReference>
<evidence type="ECO:0000313" key="5">
    <source>
        <dbReference type="Proteomes" id="UP001501842"/>
    </source>
</evidence>
<dbReference type="EMBL" id="BAAATZ010000029">
    <property type="protein sequence ID" value="GAA2734769.1"/>
    <property type="molecule type" value="Genomic_DNA"/>
</dbReference>
<dbReference type="SUPFAM" id="SSF51445">
    <property type="entry name" value="(Trans)glycosidases"/>
    <property type="match status" value="1"/>
</dbReference>
<keyword evidence="5" id="KW-1185">Reference proteome</keyword>
<reference evidence="4 5" key="1">
    <citation type="journal article" date="2019" name="Int. J. Syst. Evol. Microbiol.">
        <title>The Global Catalogue of Microorganisms (GCM) 10K type strain sequencing project: providing services to taxonomists for standard genome sequencing and annotation.</title>
        <authorList>
            <consortium name="The Broad Institute Genomics Platform"/>
            <consortium name="The Broad Institute Genome Sequencing Center for Infectious Disease"/>
            <person name="Wu L."/>
            <person name="Ma J."/>
        </authorList>
    </citation>
    <scope>NUCLEOTIDE SEQUENCE [LARGE SCALE GENOMIC DNA]</scope>
    <source>
        <strain evidence="4 5">JCM 8201</strain>
    </source>
</reference>
<evidence type="ECO:0000256" key="1">
    <source>
        <dbReference type="ARBA" id="ARBA00022729"/>
    </source>
</evidence>